<evidence type="ECO:0000313" key="2">
    <source>
        <dbReference type="EMBL" id="CBH17179.1"/>
    </source>
</evidence>
<gene>
    <name evidence="2" type="ORF">TbgDal_XI2960</name>
</gene>
<accession>D0A678</accession>
<dbReference type="Proteomes" id="UP000002316">
    <property type="component" value="Chromosome 11"/>
</dbReference>
<evidence type="ECO:0000313" key="3">
    <source>
        <dbReference type="Proteomes" id="UP000002316"/>
    </source>
</evidence>
<feature type="transmembrane region" description="Helical" evidence="1">
    <location>
        <begin position="12"/>
        <end position="30"/>
    </location>
</feature>
<keyword evidence="1" id="KW-0812">Transmembrane</keyword>
<protein>
    <submittedName>
        <fullName evidence="2">Uncharacterized protein</fullName>
    </submittedName>
</protein>
<feature type="transmembrane region" description="Helical" evidence="1">
    <location>
        <begin position="73"/>
        <end position="95"/>
    </location>
</feature>
<evidence type="ECO:0000256" key="1">
    <source>
        <dbReference type="SAM" id="Phobius"/>
    </source>
</evidence>
<dbReference type="KEGG" id="tbg:TbgDal_XI2960"/>
<dbReference type="AlphaFoldDB" id="D0A678"/>
<keyword evidence="1" id="KW-1133">Transmembrane helix</keyword>
<reference evidence="3" key="1">
    <citation type="journal article" date="2010" name="PLoS Negl. Trop. Dis.">
        <title>The genome sequence of Trypanosoma brucei gambiense, causative agent of chronic human african trypanosomiasis.</title>
        <authorList>
            <person name="Jackson A.P."/>
            <person name="Sanders M."/>
            <person name="Berry A."/>
            <person name="McQuillan J."/>
            <person name="Aslett M.A."/>
            <person name="Quail M.A."/>
            <person name="Chukualim B."/>
            <person name="Capewell P."/>
            <person name="MacLeod A."/>
            <person name="Melville S.E."/>
            <person name="Gibson W."/>
            <person name="Barry J.D."/>
            <person name="Berriman M."/>
            <person name="Hertz-Fowler C."/>
        </authorList>
    </citation>
    <scope>NUCLEOTIDE SEQUENCE [LARGE SCALE GENOMIC DNA]</scope>
    <source>
        <strain evidence="3">MHOM/CI/86/DAL972</strain>
    </source>
</reference>
<feature type="transmembrane region" description="Helical" evidence="1">
    <location>
        <begin position="42"/>
        <end position="61"/>
    </location>
</feature>
<dbReference type="GeneID" id="23867271"/>
<sequence>MHKCIHMTFEIYVCLIFRTFFFFFLLPVRLNLHLILIHLNTFFQLILTVTVCIYIIIIFILRISAAFSVSSFLCFFLCFAFFLLFFCLFLSFFFSSFHFTHTHTKQLTVKSLISFTQSSFIGFDIFRCAIKAPSFHYLLILSPFFFFFWFLKVIVFVVCNIHFHLVDLSPDFLLPSRKFDLIFFFKIPHLTNLPLFPRFNLFI</sequence>
<dbReference type="RefSeq" id="XP_011779443.1">
    <property type="nucleotide sequence ID" value="XM_011781141.1"/>
</dbReference>
<dbReference type="EMBL" id="FN554974">
    <property type="protein sequence ID" value="CBH17179.1"/>
    <property type="molecule type" value="Genomic_DNA"/>
</dbReference>
<keyword evidence="1" id="KW-0472">Membrane</keyword>
<organism evidence="2 3">
    <name type="scientific">Trypanosoma brucei gambiense (strain MHOM/CI/86/DAL972)</name>
    <dbReference type="NCBI Taxonomy" id="679716"/>
    <lineage>
        <taxon>Eukaryota</taxon>
        <taxon>Discoba</taxon>
        <taxon>Euglenozoa</taxon>
        <taxon>Kinetoplastea</taxon>
        <taxon>Metakinetoplastina</taxon>
        <taxon>Trypanosomatida</taxon>
        <taxon>Trypanosomatidae</taxon>
        <taxon>Trypanosoma</taxon>
    </lineage>
</organism>
<name>D0A678_TRYB9</name>
<proteinExistence type="predicted"/>
<feature type="transmembrane region" description="Helical" evidence="1">
    <location>
        <begin position="138"/>
        <end position="163"/>
    </location>
</feature>